<keyword evidence="2 7" id="KW-0808">Transferase</keyword>
<evidence type="ECO:0000259" key="9">
    <source>
        <dbReference type="Pfam" id="PF22528"/>
    </source>
</evidence>
<feature type="chain" id="PRO_5029806195" description="Protein arginine N-methyltransferase" evidence="8">
    <location>
        <begin position="25"/>
        <end position="732"/>
    </location>
</feature>
<dbReference type="InterPro" id="IPR029063">
    <property type="entry name" value="SAM-dependent_MTases_sf"/>
</dbReference>
<keyword evidence="3 7" id="KW-0949">S-adenosyl-L-methionine</keyword>
<dbReference type="GO" id="GO:0016274">
    <property type="term" value="F:protein-arginine N-methyltransferase activity"/>
    <property type="evidence" value="ECO:0007669"/>
    <property type="project" value="InterPro"/>
</dbReference>
<dbReference type="AlphaFoldDB" id="A0A7J6H2S4"/>
<evidence type="ECO:0000256" key="3">
    <source>
        <dbReference type="ARBA" id="ARBA00022691"/>
    </source>
</evidence>
<name>A0A7J6H2S4_CANSA</name>
<evidence type="ECO:0000313" key="11">
    <source>
        <dbReference type="Proteomes" id="UP000583929"/>
    </source>
</evidence>
<dbReference type="InterPro" id="IPR055135">
    <property type="entry name" value="PRMT_dom"/>
</dbReference>
<comment type="similarity">
    <text evidence="6">Belongs to the class I-like SAM-binding methyltransferase superfamily. Protein arginine N-methyltransferase family. PRMT7 subfamily.</text>
</comment>
<gene>
    <name evidence="10" type="ORF">G4B88_006552</name>
</gene>
<dbReference type="EMBL" id="JAATIQ010000067">
    <property type="protein sequence ID" value="KAF4389493.1"/>
    <property type="molecule type" value="Genomic_DNA"/>
</dbReference>
<dbReference type="Gene3D" id="2.70.160.11">
    <property type="entry name" value="Hnrnp arginine n-methyltransferase1"/>
    <property type="match status" value="2"/>
</dbReference>
<evidence type="ECO:0000256" key="5">
    <source>
        <dbReference type="ARBA" id="ARBA00054608"/>
    </source>
</evidence>
<keyword evidence="11" id="KW-1185">Reference proteome</keyword>
<dbReference type="Gene3D" id="3.40.50.150">
    <property type="entry name" value="Vaccinia Virus protein VP39"/>
    <property type="match status" value="2"/>
</dbReference>
<dbReference type="PANTHER" id="PTHR11006:SF4">
    <property type="entry name" value="PROTEIN ARGININE N-METHYLTRANSFERASE 7"/>
    <property type="match status" value="1"/>
</dbReference>
<accession>A0A7J6H2S4</accession>
<feature type="domain" description="Protein arginine N-methyltransferase" evidence="9">
    <location>
        <begin position="274"/>
        <end position="376"/>
    </location>
</feature>
<dbReference type="FunFam" id="2.70.160.11:FF:000013">
    <property type="entry name" value="Protein arginine N-methyltransferase 1.6"/>
    <property type="match status" value="1"/>
</dbReference>
<dbReference type="PROSITE" id="PS51678">
    <property type="entry name" value="SAM_MT_PRMT"/>
    <property type="match status" value="2"/>
</dbReference>
<keyword evidence="8" id="KW-0732">Signal</keyword>
<comment type="function">
    <text evidence="5 6">Arginine methyltransferase that can both catalyze the formation of omega-N monomethylarginine (MMA) and symmetrical dimethylarginine (sDMA).</text>
</comment>
<dbReference type="EC" id="2.1.1.-" evidence="6"/>
<evidence type="ECO:0000256" key="7">
    <source>
        <dbReference type="PROSITE-ProRule" id="PRU01015"/>
    </source>
</evidence>
<feature type="signal peptide" evidence="8">
    <location>
        <begin position="1"/>
        <end position="24"/>
    </location>
</feature>
<dbReference type="FunFam" id="3.40.50.150:FF:000070">
    <property type="entry name" value="Protein arginine N-methyltransferase 7"/>
    <property type="match status" value="1"/>
</dbReference>
<dbReference type="FunFam" id="3.40.50.150:FF:000167">
    <property type="entry name" value="Protein arginine N-methyltransferase"/>
    <property type="match status" value="1"/>
</dbReference>
<dbReference type="PIRSF" id="PIRSF036946">
    <property type="entry name" value="Arg_N-mtase"/>
    <property type="match status" value="1"/>
</dbReference>
<proteinExistence type="inferred from homology"/>
<dbReference type="Proteomes" id="UP000583929">
    <property type="component" value="Unassembled WGS sequence"/>
</dbReference>
<keyword evidence="4" id="KW-0677">Repeat</keyword>
<evidence type="ECO:0000256" key="6">
    <source>
        <dbReference type="PIRNR" id="PIRNR036946"/>
    </source>
</evidence>
<protein>
    <recommendedName>
        <fullName evidence="6">Protein arginine N-methyltransferase</fullName>
        <ecNumber evidence="6">2.1.1.-</ecNumber>
    </recommendedName>
</protein>
<reference evidence="10 11" key="1">
    <citation type="journal article" date="2020" name="bioRxiv">
        <title>Sequence and annotation of 42 cannabis genomes reveals extensive copy number variation in cannabinoid synthesis and pathogen resistance genes.</title>
        <authorList>
            <person name="Mckernan K.J."/>
            <person name="Helbert Y."/>
            <person name="Kane L.T."/>
            <person name="Ebling H."/>
            <person name="Zhang L."/>
            <person name="Liu B."/>
            <person name="Eaton Z."/>
            <person name="Mclaughlin S."/>
            <person name="Kingan S."/>
            <person name="Baybayan P."/>
            <person name="Concepcion G."/>
            <person name="Jordan M."/>
            <person name="Riva A."/>
            <person name="Barbazuk W."/>
            <person name="Harkins T."/>
        </authorList>
    </citation>
    <scope>NUCLEOTIDE SEQUENCE [LARGE SCALE GENOMIC DNA]</scope>
    <source>
        <strain evidence="11">cv. Jamaican Lion 4</strain>
        <tissue evidence="10">Leaf</tissue>
    </source>
</reference>
<organism evidence="10 11">
    <name type="scientific">Cannabis sativa</name>
    <name type="common">Hemp</name>
    <name type="synonym">Marijuana</name>
    <dbReference type="NCBI Taxonomy" id="3483"/>
    <lineage>
        <taxon>Eukaryota</taxon>
        <taxon>Viridiplantae</taxon>
        <taxon>Streptophyta</taxon>
        <taxon>Embryophyta</taxon>
        <taxon>Tracheophyta</taxon>
        <taxon>Spermatophyta</taxon>
        <taxon>Magnoliopsida</taxon>
        <taxon>eudicotyledons</taxon>
        <taxon>Gunneridae</taxon>
        <taxon>Pentapetalae</taxon>
        <taxon>rosids</taxon>
        <taxon>fabids</taxon>
        <taxon>Rosales</taxon>
        <taxon>Cannabaceae</taxon>
        <taxon>Cannabis</taxon>
    </lineage>
</organism>
<comment type="caution">
    <text evidence="10">The sequence shown here is derived from an EMBL/GenBank/DDBJ whole genome shotgun (WGS) entry which is preliminary data.</text>
</comment>
<dbReference type="GO" id="GO:0042054">
    <property type="term" value="F:histone methyltransferase activity"/>
    <property type="evidence" value="ECO:0007669"/>
    <property type="project" value="TreeGrafter"/>
</dbReference>
<keyword evidence="1 7" id="KW-0489">Methyltransferase</keyword>
<evidence type="ECO:0000256" key="1">
    <source>
        <dbReference type="ARBA" id="ARBA00022603"/>
    </source>
</evidence>
<dbReference type="InterPro" id="IPR025799">
    <property type="entry name" value="Arg_MeTrfase"/>
</dbReference>
<evidence type="ECO:0000256" key="8">
    <source>
        <dbReference type="SAM" id="SignalP"/>
    </source>
</evidence>
<dbReference type="PANTHER" id="PTHR11006">
    <property type="entry name" value="PROTEIN ARGININE N-METHYLTRANSFERASE"/>
    <property type="match status" value="1"/>
</dbReference>
<dbReference type="SUPFAM" id="SSF53335">
    <property type="entry name" value="S-adenosyl-L-methionine-dependent methyltransferases"/>
    <property type="match status" value="2"/>
</dbReference>
<evidence type="ECO:0000256" key="4">
    <source>
        <dbReference type="ARBA" id="ARBA00022737"/>
    </source>
</evidence>
<sequence length="732" mass="81814">MLIPFIFSVRSSWTILSLVTAARAMSSISNHRAFQLRVDPLTGNSEWVVIEEDQDQGTEIFKNSEYPMLAMTSYLDMLNDFPRNRAYAEAINKTITAPCHVLDIGAGTGLLSMMAARAMGSEASMQHGKVTACESYLPMVKIMRRVMRLNGMEKKINLFNKRSDELKVGVDISSPADVLVSEILDSELLGEGLIPSLQHAHDMLLVENPSTVPYRATTYGQLVESSFLWRLHDLHNNEVKASDGVRLVPTGVDTILGVKPQQYAYHCDAIEKEIKLLSEPFKIFEIDFWKRPDSRGETQLSIKATNDGQVHAVVSWWVLQLDREGTIFYSTAPRWISSQNNKTGDEGWCDHWKQCVWFVPGQGIPVSNDEEVHLQAVHDETSISYNLYKQSQTEIKMHDIKGVDSLLLLSPERIAIYGNDVWRRIMLTAIRNALKGRIDPLCVVADDSVFLTILVAQLSNTSNIISLFPGLRAKGAQYLQAVADANGFSMDRVQVLEKKQSLSSMLDTNHKKVDLLIGEPFYTGTEGMLPWHNLRFWKERTMLNSVLSEDALIMPCKGVLKACAMSLPDLWSSRRCLDKIEGFDHSVANTTLGACGELPSPQEGPCLPCFVWQSGKYKKLSSVFTIMEFDFSKPISPCSGQIKVEFDEPGMCHGFALWIDWVMDLENSIVLSTGPEERYWKQGVKLLAKPVAVGIEGSSSSSSSSSECCDAVVMEAWFEPSNGELIVKHVFS</sequence>
<dbReference type="FunFam" id="2.70.160.11:FF:000017">
    <property type="entry name" value="Protein arginine N-methyltransferase 1.6"/>
    <property type="match status" value="1"/>
</dbReference>
<dbReference type="Pfam" id="PF22528">
    <property type="entry name" value="PRMT_C"/>
    <property type="match status" value="1"/>
</dbReference>
<dbReference type="InterPro" id="IPR014644">
    <property type="entry name" value="MeTrfase_PRMT7"/>
</dbReference>
<evidence type="ECO:0000313" key="10">
    <source>
        <dbReference type="EMBL" id="KAF4389493.1"/>
    </source>
</evidence>
<evidence type="ECO:0000256" key="2">
    <source>
        <dbReference type="ARBA" id="ARBA00022679"/>
    </source>
</evidence>
<dbReference type="GO" id="GO:0032259">
    <property type="term" value="P:methylation"/>
    <property type="evidence" value="ECO:0007669"/>
    <property type="project" value="UniProtKB-KW"/>
</dbReference>